<organism evidence="2 3">
    <name type="scientific">Paenibacillus silagei</name>
    <dbReference type="NCBI Taxonomy" id="1670801"/>
    <lineage>
        <taxon>Bacteria</taxon>
        <taxon>Bacillati</taxon>
        <taxon>Bacillota</taxon>
        <taxon>Bacilli</taxon>
        <taxon>Bacillales</taxon>
        <taxon>Paenibacillaceae</taxon>
        <taxon>Paenibacillus</taxon>
    </lineage>
</organism>
<dbReference type="Proteomes" id="UP000773462">
    <property type="component" value="Unassembled WGS sequence"/>
</dbReference>
<dbReference type="RefSeq" id="WP_209869782.1">
    <property type="nucleotide sequence ID" value="NZ_JAGGLV010000002.1"/>
</dbReference>
<feature type="domain" description="Xylose isomerase-like TIM barrel" evidence="1">
    <location>
        <begin position="25"/>
        <end position="276"/>
    </location>
</feature>
<keyword evidence="3" id="KW-1185">Reference proteome</keyword>
<protein>
    <submittedName>
        <fullName evidence="2">Sugar phosphate isomerase/epimerase</fullName>
    </submittedName>
</protein>
<dbReference type="GO" id="GO:0016853">
    <property type="term" value="F:isomerase activity"/>
    <property type="evidence" value="ECO:0007669"/>
    <property type="project" value="UniProtKB-KW"/>
</dbReference>
<evidence type="ECO:0000313" key="2">
    <source>
        <dbReference type="EMBL" id="MBP2110727.1"/>
    </source>
</evidence>
<accession>A0ABS4NMY5</accession>
<dbReference type="EMBL" id="JAGGLV010000002">
    <property type="protein sequence ID" value="MBP2110727.1"/>
    <property type="molecule type" value="Genomic_DNA"/>
</dbReference>
<proteinExistence type="predicted"/>
<reference evidence="2 3" key="1">
    <citation type="submission" date="2021-03" db="EMBL/GenBank/DDBJ databases">
        <title>Genomic Encyclopedia of Type Strains, Phase IV (KMG-IV): sequencing the most valuable type-strain genomes for metagenomic binning, comparative biology and taxonomic classification.</title>
        <authorList>
            <person name="Goeker M."/>
        </authorList>
    </citation>
    <scope>NUCLEOTIDE SEQUENCE [LARGE SCALE GENOMIC DNA]</scope>
    <source>
        <strain evidence="2 3">DSM 101953</strain>
    </source>
</reference>
<dbReference type="InterPro" id="IPR036237">
    <property type="entry name" value="Xyl_isomerase-like_sf"/>
</dbReference>
<sequence length="308" mass="36480">MQQFMIGQYGGFDYGKFHKDFKAEFYGIEACSFPSDEDCQTLIEAAQKHRFHTGVHYPLRANPARLRDALFLSPDDYERSEAFQQIQEELDYMVRLQPGYVLFHYPKPVILDSRVDWSTWRFADRREYIHEVDLSLNELIQHSKYLFEWLSRKGREYRFQPILEFDGLNSYVYQHDFLEQLLITYPDIKLCLDTGRLYQQDKLDPNFDARALLRKYTKYAALIHLSNVQINETIQHGHYPVLPELSPGEGWAPIEDYLCIIREENSEAKIMFEHRSDLISAQDLNRCYAWVDHILNRVHKNSPASPGR</sequence>
<gene>
    <name evidence="2" type="ORF">J2Z70_000867</name>
</gene>
<dbReference type="InterPro" id="IPR013022">
    <property type="entry name" value="Xyl_isomerase-like_TIM-brl"/>
</dbReference>
<dbReference type="Gene3D" id="3.20.20.150">
    <property type="entry name" value="Divalent-metal-dependent TIM barrel enzymes"/>
    <property type="match status" value="1"/>
</dbReference>
<keyword evidence="2" id="KW-0413">Isomerase</keyword>
<comment type="caution">
    <text evidence="2">The sequence shown here is derived from an EMBL/GenBank/DDBJ whole genome shotgun (WGS) entry which is preliminary data.</text>
</comment>
<dbReference type="SUPFAM" id="SSF51658">
    <property type="entry name" value="Xylose isomerase-like"/>
    <property type="match status" value="1"/>
</dbReference>
<dbReference type="Pfam" id="PF01261">
    <property type="entry name" value="AP_endonuc_2"/>
    <property type="match status" value="1"/>
</dbReference>
<evidence type="ECO:0000313" key="3">
    <source>
        <dbReference type="Proteomes" id="UP000773462"/>
    </source>
</evidence>
<evidence type="ECO:0000259" key="1">
    <source>
        <dbReference type="Pfam" id="PF01261"/>
    </source>
</evidence>
<name>A0ABS4NMY5_9BACL</name>